<accession>A0A0M3K442</accession>
<sequence>MFHFISLTTALSISLSLLFCLPALLQQDYLVNGEDDHYTANEKFFEDPVIEEIIEQIAHYRKRNDDHSAEQQDKSLNVKLSSGQKPLNEGAEKLAHMLQVEKLDRYNREIERIKSKNLLKLRVKCFFNPVTC</sequence>
<gene>
    <name evidence="3" type="ORF">ASIM_LOCUS15140</name>
</gene>
<dbReference type="Proteomes" id="UP000267096">
    <property type="component" value="Unassembled WGS sequence"/>
</dbReference>
<dbReference type="AlphaFoldDB" id="A0A0M3K442"/>
<proteinExistence type="predicted"/>
<evidence type="ECO:0000313" key="4">
    <source>
        <dbReference type="Proteomes" id="UP000267096"/>
    </source>
</evidence>
<feature type="compositionally biased region" description="Polar residues" evidence="1">
    <location>
        <begin position="74"/>
        <end position="85"/>
    </location>
</feature>
<evidence type="ECO:0000313" key="3">
    <source>
        <dbReference type="EMBL" id="VDK54364.1"/>
    </source>
</evidence>
<name>A0A0M3K442_ANISI</name>
<dbReference type="EMBL" id="UYRR01032137">
    <property type="protein sequence ID" value="VDK54364.1"/>
    <property type="molecule type" value="Genomic_DNA"/>
</dbReference>
<reference evidence="5" key="1">
    <citation type="submission" date="2017-02" db="UniProtKB">
        <authorList>
            <consortium name="WormBaseParasite"/>
        </authorList>
    </citation>
    <scope>IDENTIFICATION</scope>
</reference>
<evidence type="ECO:0000256" key="2">
    <source>
        <dbReference type="SAM" id="SignalP"/>
    </source>
</evidence>
<organism evidence="5">
    <name type="scientific">Anisakis simplex</name>
    <name type="common">Herring worm</name>
    <dbReference type="NCBI Taxonomy" id="6269"/>
    <lineage>
        <taxon>Eukaryota</taxon>
        <taxon>Metazoa</taxon>
        <taxon>Ecdysozoa</taxon>
        <taxon>Nematoda</taxon>
        <taxon>Chromadorea</taxon>
        <taxon>Rhabditida</taxon>
        <taxon>Spirurina</taxon>
        <taxon>Ascaridomorpha</taxon>
        <taxon>Ascaridoidea</taxon>
        <taxon>Anisakidae</taxon>
        <taxon>Anisakis</taxon>
        <taxon>Anisakis simplex complex</taxon>
    </lineage>
</organism>
<keyword evidence="2" id="KW-0732">Signal</keyword>
<dbReference type="WBParaSite" id="ASIM_0001573301-mRNA-1">
    <property type="protein sequence ID" value="ASIM_0001573301-mRNA-1"/>
    <property type="gene ID" value="ASIM_0001573301"/>
</dbReference>
<feature type="compositionally biased region" description="Basic and acidic residues" evidence="1">
    <location>
        <begin position="63"/>
        <end position="73"/>
    </location>
</feature>
<evidence type="ECO:0000313" key="5">
    <source>
        <dbReference type="WBParaSite" id="ASIM_0001573301-mRNA-1"/>
    </source>
</evidence>
<feature type="signal peptide" evidence="2">
    <location>
        <begin position="1"/>
        <end position="33"/>
    </location>
</feature>
<protein>
    <submittedName>
        <fullName evidence="5">Urotensin-2B</fullName>
    </submittedName>
</protein>
<feature type="chain" id="PRO_5043121198" evidence="2">
    <location>
        <begin position="34"/>
        <end position="132"/>
    </location>
</feature>
<feature type="region of interest" description="Disordered" evidence="1">
    <location>
        <begin position="61"/>
        <end position="85"/>
    </location>
</feature>
<evidence type="ECO:0000256" key="1">
    <source>
        <dbReference type="SAM" id="MobiDB-lite"/>
    </source>
</evidence>
<reference evidence="3 4" key="2">
    <citation type="submission" date="2018-11" db="EMBL/GenBank/DDBJ databases">
        <authorList>
            <consortium name="Pathogen Informatics"/>
        </authorList>
    </citation>
    <scope>NUCLEOTIDE SEQUENCE [LARGE SCALE GENOMIC DNA]</scope>
</reference>
<keyword evidence="4" id="KW-1185">Reference proteome</keyword>